<sequence length="36" mass="4010">MSRICRRGVIFVGSGGGLDEPNDGFEFYSIIYRLAL</sequence>
<dbReference type="Proteomes" id="UP000295150">
    <property type="component" value="Unassembled WGS sequence"/>
</dbReference>
<accession>A0A4V3BZC7</accession>
<gene>
    <name evidence="1" type="ORF">DFO68_11359</name>
</gene>
<evidence type="ECO:0000313" key="2">
    <source>
        <dbReference type="Proteomes" id="UP000295150"/>
    </source>
</evidence>
<reference evidence="1 2" key="1">
    <citation type="submission" date="2019-03" db="EMBL/GenBank/DDBJ databases">
        <title>Freshwater and sediment microbial communities from various areas in North America, analyzing microbe dynamics in response to fracking.</title>
        <authorList>
            <person name="Lamendella R."/>
        </authorList>
    </citation>
    <scope>NUCLEOTIDE SEQUENCE [LARGE SCALE GENOMIC DNA]</scope>
    <source>
        <strain evidence="1 2">1_TX</strain>
    </source>
</reference>
<evidence type="ECO:0000313" key="1">
    <source>
        <dbReference type="EMBL" id="TDO06049.1"/>
    </source>
</evidence>
<dbReference type="AlphaFoldDB" id="A0A4V3BZC7"/>
<name>A0A4V3BZC7_9GAMM</name>
<protein>
    <submittedName>
        <fullName evidence="1">Uncharacterized protein</fullName>
    </submittedName>
</protein>
<dbReference type="EMBL" id="SNWH01000013">
    <property type="protein sequence ID" value="TDO06049.1"/>
    <property type="molecule type" value="Genomic_DNA"/>
</dbReference>
<proteinExistence type="predicted"/>
<comment type="caution">
    <text evidence="1">The sequence shown here is derived from an EMBL/GenBank/DDBJ whole genome shotgun (WGS) entry which is preliminary data.</text>
</comment>
<keyword evidence="2" id="KW-1185">Reference proteome</keyword>
<organism evidence="1 2">
    <name type="scientific">Halomonas ventosae</name>
    <dbReference type="NCBI Taxonomy" id="229007"/>
    <lineage>
        <taxon>Bacteria</taxon>
        <taxon>Pseudomonadati</taxon>
        <taxon>Pseudomonadota</taxon>
        <taxon>Gammaproteobacteria</taxon>
        <taxon>Oceanospirillales</taxon>
        <taxon>Halomonadaceae</taxon>
        <taxon>Halomonas</taxon>
    </lineage>
</organism>